<proteinExistence type="predicted"/>
<keyword evidence="2" id="KW-1185">Reference proteome</keyword>
<accession>A0A0D0C6E4</accession>
<evidence type="ECO:0000313" key="2">
    <source>
        <dbReference type="Proteomes" id="UP000053593"/>
    </source>
</evidence>
<dbReference type="AlphaFoldDB" id="A0A0D0C6E4"/>
<dbReference type="EMBL" id="KN834911">
    <property type="protein sequence ID" value="KIK50298.1"/>
    <property type="molecule type" value="Genomic_DNA"/>
</dbReference>
<reference evidence="1 2" key="1">
    <citation type="submission" date="2014-04" db="EMBL/GenBank/DDBJ databases">
        <title>Evolutionary Origins and Diversification of the Mycorrhizal Mutualists.</title>
        <authorList>
            <consortium name="DOE Joint Genome Institute"/>
            <consortium name="Mycorrhizal Genomics Consortium"/>
            <person name="Kohler A."/>
            <person name="Kuo A."/>
            <person name="Nagy L.G."/>
            <person name="Floudas D."/>
            <person name="Copeland A."/>
            <person name="Barry K.W."/>
            <person name="Cichocki N."/>
            <person name="Veneault-Fourrey C."/>
            <person name="LaButti K."/>
            <person name="Lindquist E.A."/>
            <person name="Lipzen A."/>
            <person name="Lundell T."/>
            <person name="Morin E."/>
            <person name="Murat C."/>
            <person name="Riley R."/>
            <person name="Ohm R."/>
            <person name="Sun H."/>
            <person name="Tunlid A."/>
            <person name="Henrissat B."/>
            <person name="Grigoriev I.V."/>
            <person name="Hibbett D.S."/>
            <person name="Martin F."/>
        </authorList>
    </citation>
    <scope>NUCLEOTIDE SEQUENCE [LARGE SCALE GENOMIC DNA]</scope>
    <source>
        <strain evidence="1 2">FD-317 M1</strain>
    </source>
</reference>
<gene>
    <name evidence="1" type="ORF">GYMLUDRAFT_65345</name>
</gene>
<evidence type="ECO:0000313" key="1">
    <source>
        <dbReference type="EMBL" id="KIK50298.1"/>
    </source>
</evidence>
<organism evidence="1 2">
    <name type="scientific">Collybiopsis luxurians FD-317 M1</name>
    <dbReference type="NCBI Taxonomy" id="944289"/>
    <lineage>
        <taxon>Eukaryota</taxon>
        <taxon>Fungi</taxon>
        <taxon>Dikarya</taxon>
        <taxon>Basidiomycota</taxon>
        <taxon>Agaricomycotina</taxon>
        <taxon>Agaricomycetes</taxon>
        <taxon>Agaricomycetidae</taxon>
        <taxon>Agaricales</taxon>
        <taxon>Marasmiineae</taxon>
        <taxon>Omphalotaceae</taxon>
        <taxon>Collybiopsis</taxon>
        <taxon>Collybiopsis luxurians</taxon>
    </lineage>
</organism>
<sequence>MNLKMQIMINYIITQGRNDQHAQKEVSRLKEILIFVNWFDRPTKSTIGESTVSSHAAADKGSPAKISSIDQSFSKVVFTEITDGIIIEDVQDELLKDCYQSLNPWRLQGHLIDGQNVDIGLITVINQF</sequence>
<dbReference type="Proteomes" id="UP000053593">
    <property type="component" value="Unassembled WGS sequence"/>
</dbReference>
<name>A0A0D0C6E4_9AGAR</name>
<dbReference type="HOGENOM" id="CLU_1959826_0_0_1"/>
<protein>
    <submittedName>
        <fullName evidence="1">Uncharacterized protein</fullName>
    </submittedName>
</protein>